<dbReference type="PROSITE" id="PS00216">
    <property type="entry name" value="SUGAR_TRANSPORT_1"/>
    <property type="match status" value="1"/>
</dbReference>
<gene>
    <name evidence="10" type="ORF">KEM10_00590</name>
</gene>
<dbReference type="RefSeq" id="WP_212212140.1">
    <property type="nucleotide sequence ID" value="NZ_JAGUCO010000001.1"/>
</dbReference>
<dbReference type="InterPro" id="IPR011701">
    <property type="entry name" value="MFS"/>
</dbReference>
<evidence type="ECO:0000313" key="10">
    <source>
        <dbReference type="EMBL" id="MBS2096751.1"/>
    </source>
</evidence>
<protein>
    <submittedName>
        <fullName evidence="10">Multidrug effflux MFS transporter</fullName>
    </submittedName>
</protein>
<name>A0ABS5JQJ5_9BACT</name>
<feature type="transmembrane region" description="Helical" evidence="8">
    <location>
        <begin position="219"/>
        <end position="242"/>
    </location>
</feature>
<feature type="transmembrane region" description="Helical" evidence="8">
    <location>
        <begin position="168"/>
        <end position="187"/>
    </location>
</feature>
<dbReference type="InterPro" id="IPR004812">
    <property type="entry name" value="Efflux_drug-R_Bcr/CmlA"/>
</dbReference>
<evidence type="ECO:0000256" key="4">
    <source>
        <dbReference type="ARBA" id="ARBA00022475"/>
    </source>
</evidence>
<evidence type="ECO:0000256" key="2">
    <source>
        <dbReference type="ARBA" id="ARBA00006236"/>
    </source>
</evidence>
<dbReference type="Proteomes" id="UP000708576">
    <property type="component" value="Unassembled WGS sequence"/>
</dbReference>
<accession>A0ABS5JQJ5</accession>
<evidence type="ECO:0000313" key="11">
    <source>
        <dbReference type="Proteomes" id="UP000708576"/>
    </source>
</evidence>
<dbReference type="PROSITE" id="PS50850">
    <property type="entry name" value="MFS"/>
    <property type="match status" value="1"/>
</dbReference>
<feature type="domain" description="Major facilitator superfamily (MFS) profile" evidence="9">
    <location>
        <begin position="14"/>
        <end position="400"/>
    </location>
</feature>
<feature type="transmembrane region" description="Helical" evidence="8">
    <location>
        <begin position="285"/>
        <end position="305"/>
    </location>
</feature>
<evidence type="ECO:0000256" key="3">
    <source>
        <dbReference type="ARBA" id="ARBA00022448"/>
    </source>
</evidence>
<comment type="similarity">
    <text evidence="2">Belongs to the major facilitator superfamily. Bcr/CmlA family.</text>
</comment>
<dbReference type="EMBL" id="JAGUCO010000001">
    <property type="protein sequence ID" value="MBS2096751.1"/>
    <property type="molecule type" value="Genomic_DNA"/>
</dbReference>
<feature type="transmembrane region" description="Helical" evidence="8">
    <location>
        <begin position="105"/>
        <end position="126"/>
    </location>
</feature>
<feature type="transmembrane region" description="Helical" evidence="8">
    <location>
        <begin position="80"/>
        <end position="99"/>
    </location>
</feature>
<proteinExistence type="inferred from homology"/>
<comment type="caution">
    <text evidence="10">The sequence shown here is derived from an EMBL/GenBank/DDBJ whole genome shotgun (WGS) entry which is preliminary data.</text>
</comment>
<organism evidence="10 11">
    <name type="scientific">Carboxylicivirga linearis</name>
    <dbReference type="NCBI Taxonomy" id="1628157"/>
    <lineage>
        <taxon>Bacteria</taxon>
        <taxon>Pseudomonadati</taxon>
        <taxon>Bacteroidota</taxon>
        <taxon>Bacteroidia</taxon>
        <taxon>Marinilabiliales</taxon>
        <taxon>Marinilabiliaceae</taxon>
        <taxon>Carboxylicivirga</taxon>
    </lineage>
</organism>
<keyword evidence="11" id="KW-1185">Reference proteome</keyword>
<dbReference type="PANTHER" id="PTHR23502">
    <property type="entry name" value="MAJOR FACILITATOR SUPERFAMILY"/>
    <property type="match status" value="1"/>
</dbReference>
<feature type="transmembrane region" description="Helical" evidence="8">
    <location>
        <begin position="375"/>
        <end position="396"/>
    </location>
</feature>
<evidence type="ECO:0000256" key="5">
    <source>
        <dbReference type="ARBA" id="ARBA00022692"/>
    </source>
</evidence>
<feature type="transmembrane region" description="Helical" evidence="8">
    <location>
        <begin position="138"/>
        <end position="156"/>
    </location>
</feature>
<dbReference type="InterPro" id="IPR020846">
    <property type="entry name" value="MFS_dom"/>
</dbReference>
<dbReference type="InterPro" id="IPR005829">
    <property type="entry name" value="Sugar_transporter_CS"/>
</dbReference>
<comment type="subcellular location">
    <subcellularLocation>
        <location evidence="1">Cell membrane</location>
        <topology evidence="1">Multi-pass membrane protein</topology>
    </subcellularLocation>
</comment>
<dbReference type="PANTHER" id="PTHR23502:SF132">
    <property type="entry name" value="POLYAMINE TRANSPORTER 2-RELATED"/>
    <property type="match status" value="1"/>
</dbReference>
<evidence type="ECO:0000256" key="1">
    <source>
        <dbReference type="ARBA" id="ARBA00004651"/>
    </source>
</evidence>
<dbReference type="CDD" id="cd17320">
    <property type="entry name" value="MFS_MdfA_MDR_like"/>
    <property type="match status" value="1"/>
</dbReference>
<keyword evidence="5 8" id="KW-0812">Transmembrane</keyword>
<keyword evidence="3" id="KW-0813">Transport</keyword>
<feature type="transmembrane region" description="Helical" evidence="8">
    <location>
        <begin position="52"/>
        <end position="68"/>
    </location>
</feature>
<feature type="transmembrane region" description="Helical" evidence="8">
    <location>
        <begin position="311"/>
        <end position="337"/>
    </location>
</feature>
<evidence type="ECO:0000259" key="9">
    <source>
        <dbReference type="PROSITE" id="PS50850"/>
    </source>
</evidence>
<keyword evidence="7 8" id="KW-0472">Membrane</keyword>
<dbReference type="NCBIfam" id="TIGR00710">
    <property type="entry name" value="efflux_Bcr_CflA"/>
    <property type="match status" value="1"/>
</dbReference>
<dbReference type="InterPro" id="IPR036259">
    <property type="entry name" value="MFS_trans_sf"/>
</dbReference>
<reference evidence="10 11" key="1">
    <citation type="journal article" date="2015" name="Int. J. Syst. Evol. Microbiol.">
        <title>Carboxylicivirga linearis sp. nov., isolated from a sea cucumber culture pond.</title>
        <authorList>
            <person name="Wang F.Q."/>
            <person name="Zhou Y.X."/>
            <person name="Lin X.Z."/>
            <person name="Chen G.J."/>
            <person name="Du Z.J."/>
        </authorList>
    </citation>
    <scope>NUCLEOTIDE SEQUENCE [LARGE SCALE GENOMIC DNA]</scope>
    <source>
        <strain evidence="10 11">FB218</strain>
    </source>
</reference>
<keyword evidence="6 8" id="KW-1133">Transmembrane helix</keyword>
<evidence type="ECO:0000256" key="6">
    <source>
        <dbReference type="ARBA" id="ARBA00022989"/>
    </source>
</evidence>
<feature type="transmembrane region" description="Helical" evidence="8">
    <location>
        <begin position="349"/>
        <end position="369"/>
    </location>
</feature>
<evidence type="ECO:0000256" key="8">
    <source>
        <dbReference type="SAM" id="Phobius"/>
    </source>
</evidence>
<sequence length="404" mass="44541">MPIKRDSKYFIQSITLLLAMLTSMSPLAIDTYLSSMPIMADYFDVSISKVEISLTVYFLGFALGNFFGGPLSDAFGRKKLAVTGITLYGISAIIMPLCTTIEQVWVLRAIQAFGGGFASVTAMVFVRDWFDGRQVARMATVIGMIMMFAPLVAPIIGTALGQLIGWQAIFHFLAGFSVVLWVLFVFLMPESREKHLLTKKITWKQFVGKYIIFMKSRKAVLLLLTTAFSMSGLFVFITSSSFMYLEYFGKEPKIFPLLFAANVVLNVALSFVNNRLLKRFETQKMLQTGLLLQLLAAIIIFVATLEASASFIIVFSGIVLFIGSLGMVFGNATAMILNLLPEISGSANAMIGVTRFIMSFIVGSIPALFYNGTLLPIGATMLVCCIVAVIIFWFYAKQITECKG</sequence>
<dbReference type="Gene3D" id="1.20.1720.10">
    <property type="entry name" value="Multidrug resistance protein D"/>
    <property type="match status" value="1"/>
</dbReference>
<evidence type="ECO:0000256" key="7">
    <source>
        <dbReference type="ARBA" id="ARBA00023136"/>
    </source>
</evidence>
<keyword evidence="4" id="KW-1003">Cell membrane</keyword>
<feature type="transmembrane region" description="Helical" evidence="8">
    <location>
        <begin position="254"/>
        <end position="273"/>
    </location>
</feature>
<dbReference type="SUPFAM" id="SSF103473">
    <property type="entry name" value="MFS general substrate transporter"/>
    <property type="match status" value="1"/>
</dbReference>
<dbReference type="Pfam" id="PF07690">
    <property type="entry name" value="MFS_1"/>
    <property type="match status" value="1"/>
</dbReference>